<feature type="compositionally biased region" description="Basic residues" evidence="1">
    <location>
        <begin position="17"/>
        <end position="34"/>
    </location>
</feature>
<accession>K0TJW8</accession>
<evidence type="ECO:0000256" key="1">
    <source>
        <dbReference type="SAM" id="MobiDB-lite"/>
    </source>
</evidence>
<feature type="compositionally biased region" description="Basic and acidic residues" evidence="1">
    <location>
        <begin position="205"/>
        <end position="219"/>
    </location>
</feature>
<feature type="region of interest" description="Disordered" evidence="1">
    <location>
        <begin position="1"/>
        <end position="219"/>
    </location>
</feature>
<organism evidence="2 3">
    <name type="scientific">Thalassiosira oceanica</name>
    <name type="common">Marine diatom</name>
    <dbReference type="NCBI Taxonomy" id="159749"/>
    <lineage>
        <taxon>Eukaryota</taxon>
        <taxon>Sar</taxon>
        <taxon>Stramenopiles</taxon>
        <taxon>Ochrophyta</taxon>
        <taxon>Bacillariophyta</taxon>
        <taxon>Coscinodiscophyceae</taxon>
        <taxon>Thalassiosirophycidae</taxon>
        <taxon>Thalassiosirales</taxon>
        <taxon>Thalassiosiraceae</taxon>
        <taxon>Thalassiosira</taxon>
    </lineage>
</organism>
<sequence>MTDIKSNQERAAQRSTLARRSRKTHKNNNVHLPKRAGSAIASGVEDVLEAAGRGRQRPESSSKYQTTLLPAPKTGHSIRHSVLRGHPSPPHETAGSFAIRGRTADIRSLKGKADREERANRRKGGTASKGGRGKDQNETPRAELPVGLGPSRSARTETDEEDPGCPFGGIQRALGLVGGEAEEGENTARPNKTPRYFILAPSSDVRGEGEGKSPPETEV</sequence>
<dbReference type="EMBL" id="AGNL01000771">
    <property type="protein sequence ID" value="EJK77514.1"/>
    <property type="molecule type" value="Genomic_DNA"/>
</dbReference>
<dbReference type="Proteomes" id="UP000266841">
    <property type="component" value="Unassembled WGS sequence"/>
</dbReference>
<dbReference type="AlphaFoldDB" id="K0TJW8"/>
<feature type="compositionally biased region" description="Basic and acidic residues" evidence="1">
    <location>
        <begin position="1"/>
        <end position="12"/>
    </location>
</feature>
<keyword evidence="3" id="KW-1185">Reference proteome</keyword>
<protein>
    <submittedName>
        <fullName evidence="2">Uncharacterized protein</fullName>
    </submittedName>
</protein>
<gene>
    <name evidence="2" type="ORF">THAOC_00653</name>
</gene>
<feature type="compositionally biased region" description="Basic and acidic residues" evidence="1">
    <location>
        <begin position="132"/>
        <end position="141"/>
    </location>
</feature>
<feature type="compositionally biased region" description="Basic and acidic residues" evidence="1">
    <location>
        <begin position="102"/>
        <end position="119"/>
    </location>
</feature>
<comment type="caution">
    <text evidence="2">The sequence shown here is derived from an EMBL/GenBank/DDBJ whole genome shotgun (WGS) entry which is preliminary data.</text>
</comment>
<evidence type="ECO:0000313" key="3">
    <source>
        <dbReference type="Proteomes" id="UP000266841"/>
    </source>
</evidence>
<feature type="compositionally biased region" description="Polar residues" evidence="1">
    <location>
        <begin position="59"/>
        <end position="68"/>
    </location>
</feature>
<proteinExistence type="predicted"/>
<name>K0TJW8_THAOC</name>
<reference evidence="2 3" key="1">
    <citation type="journal article" date="2012" name="Genome Biol.">
        <title>Genome and low-iron response of an oceanic diatom adapted to chronic iron limitation.</title>
        <authorList>
            <person name="Lommer M."/>
            <person name="Specht M."/>
            <person name="Roy A.S."/>
            <person name="Kraemer L."/>
            <person name="Andreson R."/>
            <person name="Gutowska M.A."/>
            <person name="Wolf J."/>
            <person name="Bergner S.V."/>
            <person name="Schilhabel M.B."/>
            <person name="Klostermeier U.C."/>
            <person name="Beiko R.G."/>
            <person name="Rosenstiel P."/>
            <person name="Hippler M."/>
            <person name="Laroche J."/>
        </authorList>
    </citation>
    <scope>NUCLEOTIDE SEQUENCE [LARGE SCALE GENOMIC DNA]</scope>
    <source>
        <strain evidence="2 3">CCMP1005</strain>
    </source>
</reference>
<evidence type="ECO:0000313" key="2">
    <source>
        <dbReference type="EMBL" id="EJK77514.1"/>
    </source>
</evidence>